<dbReference type="EMBL" id="CP039355">
    <property type="protein sequence ID" value="QCE14343.1"/>
    <property type="molecule type" value="Genomic_DNA"/>
</dbReference>
<accession>A0A4D6NKM3</accession>
<dbReference type="AlphaFoldDB" id="A0A4D6NKM3"/>
<proteinExistence type="predicted"/>
<dbReference type="Proteomes" id="UP000501690">
    <property type="component" value="Linkage Group LG11"/>
</dbReference>
<keyword evidence="2" id="KW-1185">Reference proteome</keyword>
<gene>
    <name evidence="1" type="ORF">DEO72_LG11g1342</name>
</gene>
<reference evidence="1 2" key="1">
    <citation type="submission" date="2019-04" db="EMBL/GenBank/DDBJ databases">
        <title>An improved genome assembly and genetic linkage map for asparagus bean, Vigna unguiculata ssp. sesquipedialis.</title>
        <authorList>
            <person name="Xia Q."/>
            <person name="Zhang R."/>
            <person name="Dong Y."/>
        </authorList>
    </citation>
    <scope>NUCLEOTIDE SEQUENCE [LARGE SCALE GENOMIC DNA]</scope>
    <source>
        <tissue evidence="1">Leaf</tissue>
    </source>
</reference>
<sequence>MNVIPLGDHCETVGFGTAWRLAVENVSPGDSCYISGQLELVRLTAIWELVVLGGTCPPPGDFAVATLGCWFCRRDLQGFWCCFKGGIAGVP</sequence>
<organism evidence="1 2">
    <name type="scientific">Vigna unguiculata</name>
    <name type="common">Cowpea</name>
    <dbReference type="NCBI Taxonomy" id="3917"/>
    <lineage>
        <taxon>Eukaryota</taxon>
        <taxon>Viridiplantae</taxon>
        <taxon>Streptophyta</taxon>
        <taxon>Embryophyta</taxon>
        <taxon>Tracheophyta</taxon>
        <taxon>Spermatophyta</taxon>
        <taxon>Magnoliopsida</taxon>
        <taxon>eudicotyledons</taxon>
        <taxon>Gunneridae</taxon>
        <taxon>Pentapetalae</taxon>
        <taxon>rosids</taxon>
        <taxon>fabids</taxon>
        <taxon>Fabales</taxon>
        <taxon>Fabaceae</taxon>
        <taxon>Papilionoideae</taxon>
        <taxon>50 kb inversion clade</taxon>
        <taxon>NPAAA clade</taxon>
        <taxon>indigoferoid/millettioid clade</taxon>
        <taxon>Phaseoleae</taxon>
        <taxon>Vigna</taxon>
    </lineage>
</organism>
<evidence type="ECO:0000313" key="1">
    <source>
        <dbReference type="EMBL" id="QCE14343.1"/>
    </source>
</evidence>
<evidence type="ECO:0000313" key="2">
    <source>
        <dbReference type="Proteomes" id="UP000501690"/>
    </source>
</evidence>
<name>A0A4D6NKM3_VIGUN</name>
<protein>
    <submittedName>
        <fullName evidence="1">Uncharacterized protein</fullName>
    </submittedName>
</protein>